<comment type="caution">
    <text evidence="2">The sequence shown here is derived from an EMBL/GenBank/DDBJ whole genome shotgun (WGS) entry which is preliminary data.</text>
</comment>
<name>A0A6A0B6E6_9LACT</name>
<sequence length="421" mass="47622">MELKTGVNLHIINEKKFKTVQFLIRFRTKMSRQNVAKRVIISNLWETSNAVLTTNQQLQRKLSDMYGASLSTGVAKKGNNHFLNLAMSVVNPKFVGTDTVMDAIELLHQTIFMPFIDGEIGFDEATFAREKKNLLQYLASTREDKSYVASTRLSELFFSDSNLATPSISNVGLMEQETRQSVFDYYRKMLLTDTIDIMVLGDFTASDEARIEAHFAEMPFTDRAPLTDIFYQQAASNVVREKTEQEDVNQSILQLAYHQPVRYGDADYLALQVLNGVLGGFSHSKLFTNVREKESLAYYANSRFDSFTGFLKISAGIDASNRSKALSIIRDQVRAISTGDISDEELRQTKDMLRNNYFLAQDSPSNLIEQAFIQHLLPKETLSAKEWVKKLDAITVEDVVKVAKTLNLQALYFMEGDALGN</sequence>
<proteinExistence type="predicted"/>
<protein>
    <submittedName>
        <fullName evidence="2">Peptidase M16</fullName>
    </submittedName>
</protein>
<dbReference type="InterPro" id="IPR011249">
    <property type="entry name" value="Metalloenz_LuxS/M16"/>
</dbReference>
<gene>
    <name evidence="2" type="primary">yueF</name>
    <name evidence="2" type="ORF">Hs20B_14270</name>
</gene>
<dbReference type="RefSeq" id="WP_172357123.1">
    <property type="nucleotide sequence ID" value="NZ_BLLH01000008.1"/>
</dbReference>
<evidence type="ECO:0000313" key="2">
    <source>
        <dbReference type="EMBL" id="GFH41029.1"/>
    </source>
</evidence>
<dbReference type="EMBL" id="BLLH01000008">
    <property type="protein sequence ID" value="GFH41029.1"/>
    <property type="molecule type" value="Genomic_DNA"/>
</dbReference>
<dbReference type="GO" id="GO:0046872">
    <property type="term" value="F:metal ion binding"/>
    <property type="evidence" value="ECO:0007669"/>
    <property type="project" value="InterPro"/>
</dbReference>
<dbReference type="Gene3D" id="3.30.830.10">
    <property type="entry name" value="Metalloenzyme, LuxS/M16 peptidase-like"/>
    <property type="match status" value="2"/>
</dbReference>
<organism evidence="2 3">
    <name type="scientific">Pseudolactococcus insecticola</name>
    <dbReference type="NCBI Taxonomy" id="2709158"/>
    <lineage>
        <taxon>Bacteria</taxon>
        <taxon>Bacillati</taxon>
        <taxon>Bacillota</taxon>
        <taxon>Bacilli</taxon>
        <taxon>Lactobacillales</taxon>
        <taxon>Streptococcaceae</taxon>
        <taxon>Pseudolactococcus</taxon>
    </lineage>
</organism>
<reference evidence="2 3" key="1">
    <citation type="submission" date="2020-02" db="EMBL/GenBank/DDBJ databases">
        <title>Draft genome sequence of Lactococcus sp. Hs20B0-1.</title>
        <authorList>
            <person name="Noda S."/>
            <person name="Yuki M."/>
            <person name="Ohkuma M."/>
        </authorList>
    </citation>
    <scope>NUCLEOTIDE SEQUENCE [LARGE SCALE GENOMIC DNA]</scope>
    <source>
        <strain evidence="2 3">Hs20B0-1</strain>
    </source>
</reference>
<dbReference type="PANTHER" id="PTHR11851">
    <property type="entry name" value="METALLOPROTEASE"/>
    <property type="match status" value="1"/>
</dbReference>
<accession>A0A6A0B6E6</accession>
<dbReference type="NCBIfam" id="NF047422">
    <property type="entry name" value="YfmF_fam"/>
    <property type="match status" value="1"/>
</dbReference>
<evidence type="ECO:0000313" key="3">
    <source>
        <dbReference type="Proteomes" id="UP000475928"/>
    </source>
</evidence>
<dbReference type="PANTHER" id="PTHR11851:SF186">
    <property type="entry name" value="INACTIVE METALLOPROTEASE YMFF-RELATED"/>
    <property type="match status" value="1"/>
</dbReference>
<feature type="domain" description="Peptidase M16 C-terminal" evidence="1">
    <location>
        <begin position="178"/>
        <end position="353"/>
    </location>
</feature>
<dbReference type="Proteomes" id="UP000475928">
    <property type="component" value="Unassembled WGS sequence"/>
</dbReference>
<dbReference type="SUPFAM" id="SSF63411">
    <property type="entry name" value="LuxS/MPP-like metallohydrolase"/>
    <property type="match status" value="2"/>
</dbReference>
<evidence type="ECO:0000259" key="1">
    <source>
        <dbReference type="Pfam" id="PF05193"/>
    </source>
</evidence>
<keyword evidence="3" id="KW-1185">Reference proteome</keyword>
<dbReference type="InterPro" id="IPR050361">
    <property type="entry name" value="MPP/UQCRC_Complex"/>
</dbReference>
<dbReference type="Pfam" id="PF05193">
    <property type="entry name" value="Peptidase_M16_C"/>
    <property type="match status" value="1"/>
</dbReference>
<dbReference type="InterPro" id="IPR007863">
    <property type="entry name" value="Peptidase_M16_C"/>
</dbReference>
<dbReference type="AlphaFoldDB" id="A0A6A0B6E6"/>